<feature type="domain" description="GH16" evidence="10">
    <location>
        <begin position="537"/>
        <end position="927"/>
    </location>
</feature>
<dbReference type="InterPro" id="IPR005629">
    <property type="entry name" value="Skn1/Kre6/Sbg1"/>
</dbReference>
<keyword evidence="12" id="KW-1185">Reference proteome</keyword>
<reference evidence="11 12" key="1">
    <citation type="submission" date="2016-03" db="EMBL/GenBank/DDBJ databases">
        <title>Comparative genomics of the ectomycorrhizal sister species Rhizopogon vinicolor and Rhizopogon vesiculosus (Basidiomycota: Boletales) reveals a divergence of the mating type B locus.</title>
        <authorList>
            <person name="Mujic A.B."/>
            <person name="Kuo A."/>
            <person name="Tritt A."/>
            <person name="Lipzen A."/>
            <person name="Chen C."/>
            <person name="Johnson J."/>
            <person name="Sharma A."/>
            <person name="Barry K."/>
            <person name="Grigoriev I.V."/>
            <person name="Spatafora J.W."/>
        </authorList>
    </citation>
    <scope>NUCLEOTIDE SEQUENCE [LARGE SCALE GENOMIC DNA]</scope>
    <source>
        <strain evidence="11 12">AM-OR11-056</strain>
    </source>
</reference>
<dbReference type="InterPro" id="IPR019188">
    <property type="entry name" value="SNAPC1"/>
</dbReference>
<dbReference type="PANTHER" id="PTHR31361:SF1">
    <property type="entry name" value="BETA-GLUCAN SYNTHESIS-ASSOCIATED PROTEIN KRE6-RELATED"/>
    <property type="match status" value="1"/>
</dbReference>
<evidence type="ECO:0000313" key="12">
    <source>
        <dbReference type="Proteomes" id="UP000183567"/>
    </source>
</evidence>
<evidence type="ECO:0000256" key="6">
    <source>
        <dbReference type="ARBA" id="ARBA00023136"/>
    </source>
</evidence>
<dbReference type="Gene3D" id="2.60.120.200">
    <property type="match status" value="2"/>
</dbReference>
<dbReference type="SUPFAM" id="SSF49899">
    <property type="entry name" value="Concanavalin A-like lectins/glucanases"/>
    <property type="match status" value="1"/>
</dbReference>
<dbReference type="FunFam" id="2.60.120.200:FF:000259">
    <property type="entry name" value="Chromosome 9, whole genome shotgun sequence"/>
    <property type="match status" value="1"/>
</dbReference>
<dbReference type="AlphaFoldDB" id="A0A1J8Q8I0"/>
<dbReference type="OrthoDB" id="412647at2759"/>
<keyword evidence="3" id="KW-0812">Transmembrane</keyword>
<dbReference type="GO" id="GO:0031505">
    <property type="term" value="P:fungal-type cell wall organization"/>
    <property type="evidence" value="ECO:0007669"/>
    <property type="project" value="TreeGrafter"/>
</dbReference>
<dbReference type="STRING" id="180088.A0A1J8Q8I0"/>
<comment type="caution">
    <text evidence="11">The sequence shown here is derived from an EMBL/GenBank/DDBJ whole genome shotgun (WGS) entry which is preliminary data.</text>
</comment>
<feature type="region of interest" description="Disordered" evidence="9">
    <location>
        <begin position="463"/>
        <end position="502"/>
    </location>
</feature>
<evidence type="ECO:0000256" key="7">
    <source>
        <dbReference type="ARBA" id="ARBA00023180"/>
    </source>
</evidence>
<evidence type="ECO:0000313" key="11">
    <source>
        <dbReference type="EMBL" id="OJA16283.1"/>
    </source>
</evidence>
<keyword evidence="6" id="KW-0472">Membrane</keyword>
<dbReference type="PANTHER" id="PTHR31361">
    <property type="entry name" value="BETA-GLUCAN SYNTHESIS-ASSOCIATED PROTEIN KRE6-RELATED"/>
    <property type="match status" value="1"/>
</dbReference>
<feature type="compositionally biased region" description="Basic and acidic residues" evidence="9">
    <location>
        <begin position="480"/>
        <end position="501"/>
    </location>
</feature>
<dbReference type="Pfam" id="PF09808">
    <property type="entry name" value="SNAPC1"/>
    <property type="match status" value="1"/>
</dbReference>
<keyword evidence="4" id="KW-0735">Signal-anchor</keyword>
<dbReference type="GO" id="GO:0006078">
    <property type="term" value="P:(1-&gt;6)-beta-D-glucan biosynthetic process"/>
    <property type="evidence" value="ECO:0007669"/>
    <property type="project" value="TreeGrafter"/>
</dbReference>
<accession>A0A1J8Q8I0</accession>
<dbReference type="Pfam" id="PF03935">
    <property type="entry name" value="SKN1_KRE6_Sbg1"/>
    <property type="match status" value="2"/>
</dbReference>
<organism evidence="11 12">
    <name type="scientific">Rhizopogon vesiculosus</name>
    <dbReference type="NCBI Taxonomy" id="180088"/>
    <lineage>
        <taxon>Eukaryota</taxon>
        <taxon>Fungi</taxon>
        <taxon>Dikarya</taxon>
        <taxon>Basidiomycota</taxon>
        <taxon>Agaricomycotina</taxon>
        <taxon>Agaricomycetes</taxon>
        <taxon>Agaricomycetidae</taxon>
        <taxon>Boletales</taxon>
        <taxon>Suillineae</taxon>
        <taxon>Rhizopogonaceae</taxon>
        <taxon>Rhizopogon</taxon>
    </lineage>
</organism>
<comment type="similarity">
    <text evidence="2">Belongs to the SKN1/KRE6 family.</text>
</comment>
<gene>
    <name evidence="11" type="ORF">AZE42_00060</name>
</gene>
<dbReference type="Proteomes" id="UP000183567">
    <property type="component" value="Unassembled WGS sequence"/>
</dbReference>
<evidence type="ECO:0000256" key="8">
    <source>
        <dbReference type="ARBA" id="ARBA00023316"/>
    </source>
</evidence>
<dbReference type="CDD" id="cd02180">
    <property type="entry name" value="GH16_fungal_KRE6_glucanase"/>
    <property type="match status" value="1"/>
</dbReference>
<name>A0A1J8Q8I0_9AGAM</name>
<evidence type="ECO:0000256" key="1">
    <source>
        <dbReference type="ARBA" id="ARBA00004606"/>
    </source>
</evidence>
<evidence type="ECO:0000256" key="3">
    <source>
        <dbReference type="ARBA" id="ARBA00022692"/>
    </source>
</evidence>
<sequence>MSLAPTHTTPRGQVILQPTYFTSSIFVDPAREDINHLIRVYTERYGMFPPSQPFALFKDIWNNQGWTWLHFKTFDARSREAFLQVTMRLFAERLAESEPPLTRAAALFGFYTFFATQPSTSAPPLHVLAHLPVTIDMYQSLQKLPDVLDTDFLRPLKLHVTYVILALQKAQFFHILPPSNLYPLSPRELPREQFVSDFADGDGQVAATINAPKKKGRPSKHDKVKKSKDATVALDKWLDKTAYTYQPPQVADDEAPEPVTTHILLSHPPSTSRNNYRAKKSDLLEKLEPNYPYVTEERGRAALEGANRGVVNRLRKIDEEAAAKGMEIGGEGGERTGLCRVERAADELGKSSSSSPFLRCACNTIRLYSLTRSLSSIQSFPPSTNMASDNQRRFYTQPVSNAPSTASLLPQPARGPQAVQAAFARGPASLRSFQSSSSLNDSPYNSAAAGRIMSLQGQSISDKFSLSPDPSSWGAALSLNDKEPDDPLHNPDPRRDRKNDRGGSIFTCRGLSNLGCLIFLALGLVTLFAGYPIISYFEKKTLSNEGGFNLGGINASGQANSSEWQLVFSDEFNQEGRTFWPGDDPYWEAVDLHYWQTNDLEWYYPDQVTTKNGALEITIAEREMNNLTYTSSLLSSWNKFCFTGGMVLVSVSLPGTDTVSGLWPAVWTMGNLGRVGYGASLEGTWPYSYDSCDVGTMPNQTLNGAPAAALTNGDPYNGDVLSYLPGQRLSRCTCKGESHPGPVHSDGTYVGRSAPEIDIFESQITGTPLQGQVSQSAQWAPMNAAYTWANTTGNFNIANPDLTVLNSYTGGVFQQATSGVTTTNQSCYTQNTGCFATYGYEYKPGYKADGGYISWITNDVVAWTLDASGMVADPLTEIADRPIPQEPMYLIANLGISPNFATVDTADLVFPATMRIDWIRVYQPTNAINIGCDPQDYPTAAYINEYIEAYTNPNLTTWQGDFNQPFPKNSFKVSC</sequence>
<proteinExistence type="inferred from homology"/>
<evidence type="ECO:0000256" key="9">
    <source>
        <dbReference type="SAM" id="MobiDB-lite"/>
    </source>
</evidence>
<keyword evidence="5" id="KW-1133">Transmembrane helix</keyword>
<protein>
    <recommendedName>
        <fullName evidence="10">GH16 domain-containing protein</fullName>
    </recommendedName>
</protein>
<comment type="subcellular location">
    <subcellularLocation>
        <location evidence="1">Membrane</location>
        <topology evidence="1">Single-pass type II membrane protein</topology>
    </subcellularLocation>
</comment>
<dbReference type="EMBL" id="LVVM01002679">
    <property type="protein sequence ID" value="OJA16283.1"/>
    <property type="molecule type" value="Genomic_DNA"/>
</dbReference>
<keyword evidence="7" id="KW-0325">Glycoprotein</keyword>
<dbReference type="PROSITE" id="PS51762">
    <property type="entry name" value="GH16_2"/>
    <property type="match status" value="1"/>
</dbReference>
<dbReference type="FunFam" id="2.60.120.200:FF:000135">
    <property type="entry name" value="Related to KRE6-glucan synthase subunit"/>
    <property type="match status" value="1"/>
</dbReference>
<dbReference type="InterPro" id="IPR000757">
    <property type="entry name" value="Beta-glucanase-like"/>
</dbReference>
<dbReference type="GO" id="GO:0005886">
    <property type="term" value="C:plasma membrane"/>
    <property type="evidence" value="ECO:0007669"/>
    <property type="project" value="TreeGrafter"/>
</dbReference>
<evidence type="ECO:0000256" key="4">
    <source>
        <dbReference type="ARBA" id="ARBA00022968"/>
    </source>
</evidence>
<dbReference type="InterPro" id="IPR013320">
    <property type="entry name" value="ConA-like_dom_sf"/>
</dbReference>
<feature type="region of interest" description="Disordered" evidence="9">
    <location>
        <begin position="400"/>
        <end position="420"/>
    </location>
</feature>
<dbReference type="GO" id="GO:0005789">
    <property type="term" value="C:endoplasmic reticulum membrane"/>
    <property type="evidence" value="ECO:0007669"/>
    <property type="project" value="TreeGrafter"/>
</dbReference>
<dbReference type="GO" id="GO:0015926">
    <property type="term" value="F:glucosidase activity"/>
    <property type="evidence" value="ECO:0007669"/>
    <property type="project" value="TreeGrafter"/>
</dbReference>
<evidence type="ECO:0000256" key="2">
    <source>
        <dbReference type="ARBA" id="ARBA00010962"/>
    </source>
</evidence>
<keyword evidence="8" id="KW-0961">Cell wall biogenesis/degradation</keyword>
<evidence type="ECO:0000259" key="10">
    <source>
        <dbReference type="PROSITE" id="PS51762"/>
    </source>
</evidence>
<evidence type="ECO:0000256" key="5">
    <source>
        <dbReference type="ARBA" id="ARBA00022989"/>
    </source>
</evidence>